<feature type="non-terminal residue" evidence="2">
    <location>
        <position position="1"/>
    </location>
</feature>
<proteinExistence type="predicted"/>
<dbReference type="EMBL" id="CAMXCT030006811">
    <property type="protein sequence ID" value="CAL4807763.1"/>
    <property type="molecule type" value="Genomic_DNA"/>
</dbReference>
<dbReference type="EMBL" id="CAMXCT020006811">
    <property type="protein sequence ID" value="CAL1173827.1"/>
    <property type="molecule type" value="Genomic_DNA"/>
</dbReference>
<evidence type="ECO:0000313" key="4">
    <source>
        <dbReference type="EMBL" id="CAL4807763.1"/>
    </source>
</evidence>
<dbReference type="EMBL" id="CAMXCT020006811">
    <property type="protein sequence ID" value="CAL1173826.1"/>
    <property type="molecule type" value="Genomic_DNA"/>
</dbReference>
<keyword evidence="1" id="KW-1133">Transmembrane helix</keyword>
<name>A0A9P1M530_9DINO</name>
<evidence type="ECO:0000313" key="3">
    <source>
        <dbReference type="EMBL" id="CAL1173826.1"/>
    </source>
</evidence>
<evidence type="ECO:0000313" key="5">
    <source>
        <dbReference type="Proteomes" id="UP001152797"/>
    </source>
</evidence>
<dbReference type="EMBL" id="CAMXCT030006811">
    <property type="protein sequence ID" value="CAL4807764.1"/>
    <property type="molecule type" value="Genomic_DNA"/>
</dbReference>
<sequence length="309" mass="33168">GGYKETQETAMCGVCARYPCSCGILAAVIGTFCIFSASCATSIYIRLTPLYTTISCEHASTGVENLHIGIPLISPTTLDLIIQMNCSNPNPYSIGFEWTRLGGVYLGAGRTKVGDTSAVPGKVSYFPADGFGSIWVRANTTISAMMLARLAGDLIQSKGQLPLRLELRQRLSVDVMLLGSMGPKVSQPFVKECGMMISDLGLKPKIGPMACADSFDQLAIPPVGADPYDGTMRFSAKQVAPKTIQEGMNLKNWGLGITMAVFYTLGAILYIVAGWKFWSVARDRYQLGKSARDSHVEMGSSSDSNESAI</sequence>
<dbReference type="AlphaFoldDB" id="A0A9P1M530"/>
<gene>
    <name evidence="2" type="ORF">C1SCF055_LOCUS44867</name>
</gene>
<organism evidence="2">
    <name type="scientific">Cladocopium goreaui</name>
    <dbReference type="NCBI Taxonomy" id="2562237"/>
    <lineage>
        <taxon>Eukaryota</taxon>
        <taxon>Sar</taxon>
        <taxon>Alveolata</taxon>
        <taxon>Dinophyceae</taxon>
        <taxon>Suessiales</taxon>
        <taxon>Symbiodiniaceae</taxon>
        <taxon>Cladocopium</taxon>
    </lineage>
</organism>
<dbReference type="EMBL" id="CAMXCT010006811">
    <property type="protein sequence ID" value="CAI4020451.1"/>
    <property type="molecule type" value="Genomic_DNA"/>
</dbReference>
<evidence type="ECO:0000313" key="2">
    <source>
        <dbReference type="EMBL" id="CAI4020452.1"/>
    </source>
</evidence>
<dbReference type="Proteomes" id="UP001152797">
    <property type="component" value="Unassembled WGS sequence"/>
</dbReference>
<feature type="transmembrane region" description="Helical" evidence="1">
    <location>
        <begin position="253"/>
        <end position="275"/>
    </location>
</feature>
<keyword evidence="5" id="KW-1185">Reference proteome</keyword>
<dbReference type="OrthoDB" id="10483637at2759"/>
<keyword evidence="1" id="KW-0472">Membrane</keyword>
<keyword evidence="1" id="KW-0812">Transmembrane</keyword>
<evidence type="ECO:0000256" key="1">
    <source>
        <dbReference type="SAM" id="Phobius"/>
    </source>
</evidence>
<protein>
    <submittedName>
        <fullName evidence="4">Late embryogenesis abundant protein LEA-2 subgroup domain-containing protein</fullName>
    </submittedName>
</protein>
<comment type="caution">
    <text evidence="2">The sequence shown here is derived from an EMBL/GenBank/DDBJ whole genome shotgun (WGS) entry which is preliminary data.</text>
</comment>
<reference evidence="2" key="1">
    <citation type="submission" date="2022-10" db="EMBL/GenBank/DDBJ databases">
        <authorList>
            <person name="Chen Y."/>
            <person name="Dougan E. K."/>
            <person name="Chan C."/>
            <person name="Rhodes N."/>
            <person name="Thang M."/>
        </authorList>
    </citation>
    <scope>NUCLEOTIDE SEQUENCE</scope>
</reference>
<reference evidence="3" key="2">
    <citation type="submission" date="2024-04" db="EMBL/GenBank/DDBJ databases">
        <authorList>
            <person name="Chen Y."/>
            <person name="Shah S."/>
            <person name="Dougan E. K."/>
            <person name="Thang M."/>
            <person name="Chan C."/>
        </authorList>
    </citation>
    <scope>NUCLEOTIDE SEQUENCE [LARGE SCALE GENOMIC DNA]</scope>
</reference>
<dbReference type="EMBL" id="CAMXCT010006811">
    <property type="protein sequence ID" value="CAI4020452.1"/>
    <property type="molecule type" value="Genomic_DNA"/>
</dbReference>
<accession>A0A9P1M530</accession>